<dbReference type="InterPro" id="IPR003593">
    <property type="entry name" value="AAA+_ATPase"/>
</dbReference>
<evidence type="ECO:0000256" key="3">
    <source>
        <dbReference type="SAM" id="MobiDB-lite"/>
    </source>
</evidence>
<sequence>MAAPPAQAVEDFMAQLPKDPPIYKNVGFDPEPLERAADLAKSRGFRPASELTTLRKQKGGFQEQRTQVREESRKLKQYHRHAESEAKKRWQQEKGRRDKEAADFKGQLARQREKDGMQAEQQLQEARKKSQEKFQHELKAMQDGTARYEANLKEEVDLMRVKLEYQGKIRAERENRMFRLDKLKHDLEEKRKTLLLSIQEAGTTLGAGMQDFLSNGERRSAAVLTISAVALGIYSAKVSTGITGRLIESRLGKPSLVRETSRDTGLSMVTGPIRRLFSRLVRGGGAEKDVLDGVILESRVSQRLRSVAEATRHTKRNRAPFRHLLLYGPPGTGKTLFAKALAKNSGMEYAILTGGDVAPLGRDAVTEIHKVFEWANTSRRGLLLFVDESDAFLRKRSTQYISEDMRNALNAFLFRTGEASDKFMIVYASNQPEQFDWAINDRIDEMVEFALPGFEERRRMIAYYMHSLLSSPTQATPITIADDVDEAAVDSAVHATENFSGREISKLAIAWQAAAYGTSPPTLNLQLLYEVLDQHLQQKRQKEKWARADMANYTRVVTGGSLKK</sequence>
<evidence type="ECO:0000256" key="2">
    <source>
        <dbReference type="ARBA" id="ARBA00022840"/>
    </source>
</evidence>
<dbReference type="InterPro" id="IPR027417">
    <property type="entry name" value="P-loop_NTPase"/>
</dbReference>
<feature type="region of interest" description="Disordered" evidence="3">
    <location>
        <begin position="47"/>
        <end position="133"/>
    </location>
</feature>
<dbReference type="AlphaFoldDB" id="A0A7S2WDW3"/>
<reference evidence="5" key="1">
    <citation type="submission" date="2021-01" db="EMBL/GenBank/DDBJ databases">
        <authorList>
            <person name="Corre E."/>
            <person name="Pelletier E."/>
            <person name="Niang G."/>
            <person name="Scheremetjew M."/>
            <person name="Finn R."/>
            <person name="Kale V."/>
            <person name="Holt S."/>
            <person name="Cochrane G."/>
            <person name="Meng A."/>
            <person name="Brown T."/>
            <person name="Cohen L."/>
        </authorList>
    </citation>
    <scope>NUCLEOTIDE SEQUENCE</scope>
    <source>
        <strain evidence="5">CCMP1243</strain>
    </source>
</reference>
<dbReference type="FunFam" id="3.40.50.300:FF:001717">
    <property type="entry name" value="ATPase family AAA domain-containing protein"/>
    <property type="match status" value="1"/>
</dbReference>
<name>A0A7S2WDW3_9STRA</name>
<dbReference type="GO" id="GO:0008270">
    <property type="term" value="F:zinc ion binding"/>
    <property type="evidence" value="ECO:0007669"/>
    <property type="project" value="TreeGrafter"/>
</dbReference>
<organism evidence="5">
    <name type="scientific">Rhizochromulina marina</name>
    <dbReference type="NCBI Taxonomy" id="1034831"/>
    <lineage>
        <taxon>Eukaryota</taxon>
        <taxon>Sar</taxon>
        <taxon>Stramenopiles</taxon>
        <taxon>Ochrophyta</taxon>
        <taxon>Dictyochophyceae</taxon>
        <taxon>Rhizochromulinales</taxon>
        <taxon>Rhizochromulina</taxon>
    </lineage>
</organism>
<dbReference type="GO" id="GO:0007005">
    <property type="term" value="P:mitochondrion organization"/>
    <property type="evidence" value="ECO:0007669"/>
    <property type="project" value="TreeGrafter"/>
</dbReference>
<dbReference type="PANTHER" id="PTHR23075:SF12">
    <property type="entry name" value="AAA+ ATPASE DOMAIN-CONTAINING PROTEIN"/>
    <property type="match status" value="1"/>
</dbReference>
<dbReference type="PANTHER" id="PTHR23075">
    <property type="entry name" value="PUTATIVE ATP-ASE"/>
    <property type="match status" value="1"/>
</dbReference>
<dbReference type="Pfam" id="PF00004">
    <property type="entry name" value="AAA"/>
    <property type="match status" value="1"/>
</dbReference>
<gene>
    <name evidence="5" type="ORF">RMAR1173_LOCUS8572</name>
</gene>
<evidence type="ECO:0000256" key="1">
    <source>
        <dbReference type="ARBA" id="ARBA00022741"/>
    </source>
</evidence>
<dbReference type="InterPro" id="IPR021911">
    <property type="entry name" value="ATAD3_N"/>
</dbReference>
<protein>
    <recommendedName>
        <fullName evidence="4">AAA+ ATPase domain-containing protein</fullName>
    </recommendedName>
</protein>
<evidence type="ECO:0000259" key="4">
    <source>
        <dbReference type="SMART" id="SM00382"/>
    </source>
</evidence>
<feature type="domain" description="AAA+ ATPase" evidence="4">
    <location>
        <begin position="320"/>
        <end position="453"/>
    </location>
</feature>
<proteinExistence type="predicted"/>
<dbReference type="GO" id="GO:0016887">
    <property type="term" value="F:ATP hydrolysis activity"/>
    <property type="evidence" value="ECO:0007669"/>
    <property type="project" value="InterPro"/>
</dbReference>
<dbReference type="SMART" id="SM00382">
    <property type="entry name" value="AAA"/>
    <property type="match status" value="1"/>
</dbReference>
<dbReference type="EMBL" id="HBHJ01013140">
    <property type="protein sequence ID" value="CAD9682334.1"/>
    <property type="molecule type" value="Transcribed_RNA"/>
</dbReference>
<dbReference type="GO" id="GO:0005739">
    <property type="term" value="C:mitochondrion"/>
    <property type="evidence" value="ECO:0007669"/>
    <property type="project" value="TreeGrafter"/>
</dbReference>
<dbReference type="Pfam" id="PF12037">
    <property type="entry name" value="ATAD3_N"/>
    <property type="match status" value="1"/>
</dbReference>
<dbReference type="SUPFAM" id="SSF52540">
    <property type="entry name" value="P-loop containing nucleoside triphosphate hydrolases"/>
    <property type="match status" value="1"/>
</dbReference>
<dbReference type="GO" id="GO:0005524">
    <property type="term" value="F:ATP binding"/>
    <property type="evidence" value="ECO:0007669"/>
    <property type="project" value="UniProtKB-KW"/>
</dbReference>
<keyword evidence="2" id="KW-0067">ATP-binding</keyword>
<feature type="compositionally biased region" description="Basic and acidic residues" evidence="3">
    <location>
        <begin position="66"/>
        <end position="103"/>
    </location>
</feature>
<accession>A0A7S2WDW3</accession>
<dbReference type="Gene3D" id="3.40.50.300">
    <property type="entry name" value="P-loop containing nucleotide triphosphate hydrolases"/>
    <property type="match status" value="1"/>
</dbReference>
<evidence type="ECO:0000313" key="5">
    <source>
        <dbReference type="EMBL" id="CAD9682334.1"/>
    </source>
</evidence>
<dbReference type="InterPro" id="IPR003959">
    <property type="entry name" value="ATPase_AAA_core"/>
</dbReference>
<keyword evidence="1" id="KW-0547">Nucleotide-binding</keyword>